<name>A0A3M7RPB5_BRAPC</name>
<proteinExistence type="predicted"/>
<comment type="caution">
    <text evidence="1">The sequence shown here is derived from an EMBL/GenBank/DDBJ whole genome shotgun (WGS) entry which is preliminary data.</text>
</comment>
<reference evidence="1 2" key="1">
    <citation type="journal article" date="2018" name="Sci. Rep.">
        <title>Genomic signatures of local adaptation to the degree of environmental predictability in rotifers.</title>
        <authorList>
            <person name="Franch-Gras L."/>
            <person name="Hahn C."/>
            <person name="Garcia-Roger E.M."/>
            <person name="Carmona M.J."/>
            <person name="Serra M."/>
            <person name="Gomez A."/>
        </authorList>
    </citation>
    <scope>NUCLEOTIDE SEQUENCE [LARGE SCALE GENOMIC DNA]</scope>
    <source>
        <strain evidence="1">HYR1</strain>
    </source>
</reference>
<protein>
    <submittedName>
        <fullName evidence="1">Uncharacterized protein</fullName>
    </submittedName>
</protein>
<dbReference type="Proteomes" id="UP000276133">
    <property type="component" value="Unassembled WGS sequence"/>
</dbReference>
<evidence type="ECO:0000313" key="2">
    <source>
        <dbReference type="Proteomes" id="UP000276133"/>
    </source>
</evidence>
<keyword evidence="2" id="KW-1185">Reference proteome</keyword>
<dbReference type="EMBL" id="REGN01002940">
    <property type="protein sequence ID" value="RNA25319.1"/>
    <property type="molecule type" value="Genomic_DNA"/>
</dbReference>
<accession>A0A3M7RPB5</accession>
<dbReference type="AlphaFoldDB" id="A0A3M7RPB5"/>
<organism evidence="1 2">
    <name type="scientific">Brachionus plicatilis</name>
    <name type="common">Marine rotifer</name>
    <name type="synonym">Brachionus muelleri</name>
    <dbReference type="NCBI Taxonomy" id="10195"/>
    <lineage>
        <taxon>Eukaryota</taxon>
        <taxon>Metazoa</taxon>
        <taxon>Spiralia</taxon>
        <taxon>Gnathifera</taxon>
        <taxon>Rotifera</taxon>
        <taxon>Eurotatoria</taxon>
        <taxon>Monogononta</taxon>
        <taxon>Pseudotrocha</taxon>
        <taxon>Ploima</taxon>
        <taxon>Brachionidae</taxon>
        <taxon>Brachionus</taxon>
    </lineage>
</organism>
<evidence type="ECO:0000313" key="1">
    <source>
        <dbReference type="EMBL" id="RNA25319.1"/>
    </source>
</evidence>
<sequence length="113" mass="13679">MVNQHASVYASIKRLVSISSIGNKKMDTKFCRVFSELRIRLFKFVQYCIVYRKINLFTFCTHIFQHVNRALWARIREKESERERESLGIKLIELKKKKNCECLWKQLSGFFYY</sequence>
<gene>
    <name evidence="1" type="ORF">BpHYR1_014309</name>
</gene>